<accession>A0A918Q1F0</accession>
<dbReference type="Proteomes" id="UP000619457">
    <property type="component" value="Unassembled WGS sequence"/>
</dbReference>
<organism evidence="2 3">
    <name type="scientific">Echinicola pacifica</name>
    <dbReference type="NCBI Taxonomy" id="346377"/>
    <lineage>
        <taxon>Bacteria</taxon>
        <taxon>Pseudomonadati</taxon>
        <taxon>Bacteroidota</taxon>
        <taxon>Cytophagia</taxon>
        <taxon>Cytophagales</taxon>
        <taxon>Cyclobacteriaceae</taxon>
        <taxon>Echinicola</taxon>
    </lineage>
</organism>
<keyword evidence="3" id="KW-1185">Reference proteome</keyword>
<evidence type="ECO:0000313" key="3">
    <source>
        <dbReference type="Proteomes" id="UP000619457"/>
    </source>
</evidence>
<proteinExistence type="predicted"/>
<sequence>MKNVLIVGAHGQIGQFVVQKLQDQEDFSPIAMVRKEDQLKEFKENKVEAVMGNLEDSVDDLAKVFKGSDAVVFTAGSGGSTGPEKTVAIDLDGAIKSIDAAEKAGVKRFVMVSAMLTDDRDQWPEEMKTYYIAKYYADRALKNSKLDYTIIRPGMLENEAPKGKVSVGDKPKAKSVPREDVAEVIVEVLAQNNTIHKTFDLVSGEEEVKEAIKNI</sequence>
<dbReference type="SUPFAM" id="SSF51735">
    <property type="entry name" value="NAD(P)-binding Rossmann-fold domains"/>
    <property type="match status" value="1"/>
</dbReference>
<dbReference type="PANTHER" id="PTHR15020:SF50">
    <property type="entry name" value="UPF0659 PROTEIN YMR090W"/>
    <property type="match status" value="1"/>
</dbReference>
<name>A0A918Q1F0_9BACT</name>
<evidence type="ECO:0000259" key="1">
    <source>
        <dbReference type="Pfam" id="PF13460"/>
    </source>
</evidence>
<evidence type="ECO:0000313" key="2">
    <source>
        <dbReference type="EMBL" id="GGZ30508.1"/>
    </source>
</evidence>
<protein>
    <submittedName>
        <fullName evidence="2">Sugar epimerase YhfK</fullName>
    </submittedName>
</protein>
<dbReference type="RefSeq" id="WP_018474603.1">
    <property type="nucleotide sequence ID" value="NZ_BMWX01000004.1"/>
</dbReference>
<dbReference type="PANTHER" id="PTHR15020">
    <property type="entry name" value="FLAVIN REDUCTASE-RELATED"/>
    <property type="match status" value="1"/>
</dbReference>
<dbReference type="InterPro" id="IPR016040">
    <property type="entry name" value="NAD(P)-bd_dom"/>
</dbReference>
<dbReference type="CDD" id="cd05243">
    <property type="entry name" value="SDR_a5"/>
    <property type="match status" value="1"/>
</dbReference>
<dbReference type="Pfam" id="PF13460">
    <property type="entry name" value="NAD_binding_10"/>
    <property type="match status" value="1"/>
</dbReference>
<reference evidence="2" key="1">
    <citation type="journal article" date="2014" name="Int. J. Syst. Evol. Microbiol.">
        <title>Complete genome sequence of Corynebacterium casei LMG S-19264T (=DSM 44701T), isolated from a smear-ripened cheese.</title>
        <authorList>
            <consortium name="US DOE Joint Genome Institute (JGI-PGF)"/>
            <person name="Walter F."/>
            <person name="Albersmeier A."/>
            <person name="Kalinowski J."/>
            <person name="Ruckert C."/>
        </authorList>
    </citation>
    <scope>NUCLEOTIDE SEQUENCE</scope>
    <source>
        <strain evidence="2">KCTC 12368</strain>
    </source>
</reference>
<gene>
    <name evidence="2" type="primary">yhfK</name>
    <name evidence="2" type="ORF">GCM10007049_24070</name>
</gene>
<dbReference type="InterPro" id="IPR036291">
    <property type="entry name" value="NAD(P)-bd_dom_sf"/>
</dbReference>
<reference evidence="2" key="2">
    <citation type="submission" date="2020-09" db="EMBL/GenBank/DDBJ databases">
        <authorList>
            <person name="Sun Q."/>
            <person name="Kim S."/>
        </authorList>
    </citation>
    <scope>NUCLEOTIDE SEQUENCE</scope>
    <source>
        <strain evidence="2">KCTC 12368</strain>
    </source>
</reference>
<dbReference type="AlphaFoldDB" id="A0A918Q1F0"/>
<dbReference type="Gene3D" id="3.40.50.720">
    <property type="entry name" value="NAD(P)-binding Rossmann-like Domain"/>
    <property type="match status" value="1"/>
</dbReference>
<comment type="caution">
    <text evidence="2">The sequence shown here is derived from an EMBL/GenBank/DDBJ whole genome shotgun (WGS) entry which is preliminary data.</text>
</comment>
<dbReference type="EMBL" id="BMWX01000004">
    <property type="protein sequence ID" value="GGZ30508.1"/>
    <property type="molecule type" value="Genomic_DNA"/>
</dbReference>
<feature type="domain" description="NAD(P)-binding" evidence="1">
    <location>
        <begin position="8"/>
        <end position="191"/>
    </location>
</feature>